<dbReference type="InterPro" id="IPR000157">
    <property type="entry name" value="TIR_dom"/>
</dbReference>
<dbReference type="EMBL" id="JBCNJP010005946">
    <property type="protein sequence ID" value="KAK9049581.1"/>
    <property type="molecule type" value="Genomic_DNA"/>
</dbReference>
<dbReference type="InterPro" id="IPR058192">
    <property type="entry name" value="WHD_ROQ1-like"/>
</dbReference>
<dbReference type="SUPFAM" id="SSF52200">
    <property type="entry name" value="Toll/Interleukin receptor TIR domain"/>
    <property type="match status" value="1"/>
</dbReference>
<accession>A0AAP0C5I2</accession>
<dbReference type="Gene3D" id="3.40.50.300">
    <property type="entry name" value="P-loop containing nucleotide triphosphate hydrolases"/>
    <property type="match status" value="1"/>
</dbReference>
<dbReference type="Pfam" id="PF00931">
    <property type="entry name" value="NB-ARC"/>
    <property type="match status" value="1"/>
</dbReference>
<dbReference type="GO" id="GO:0006952">
    <property type="term" value="P:defense response"/>
    <property type="evidence" value="ECO:0007669"/>
    <property type="project" value="InterPro"/>
</dbReference>
<organism evidence="5 6">
    <name type="scientific">Deinandra increscens subsp. villosa</name>
    <dbReference type="NCBI Taxonomy" id="3103831"/>
    <lineage>
        <taxon>Eukaryota</taxon>
        <taxon>Viridiplantae</taxon>
        <taxon>Streptophyta</taxon>
        <taxon>Embryophyta</taxon>
        <taxon>Tracheophyta</taxon>
        <taxon>Spermatophyta</taxon>
        <taxon>Magnoliopsida</taxon>
        <taxon>eudicotyledons</taxon>
        <taxon>Gunneridae</taxon>
        <taxon>Pentapetalae</taxon>
        <taxon>asterids</taxon>
        <taxon>campanulids</taxon>
        <taxon>Asterales</taxon>
        <taxon>Asteraceae</taxon>
        <taxon>Asteroideae</taxon>
        <taxon>Heliantheae alliance</taxon>
        <taxon>Madieae</taxon>
        <taxon>Madiinae</taxon>
        <taxon>Deinandra</taxon>
    </lineage>
</organism>
<keyword evidence="6" id="KW-1185">Reference proteome</keyword>
<dbReference type="InterPro" id="IPR032675">
    <property type="entry name" value="LRR_dom_sf"/>
</dbReference>
<evidence type="ECO:0000256" key="3">
    <source>
        <dbReference type="ARBA" id="ARBA00023027"/>
    </source>
</evidence>
<keyword evidence="2" id="KW-0677">Repeat</keyword>
<evidence type="ECO:0000256" key="1">
    <source>
        <dbReference type="ARBA" id="ARBA00022614"/>
    </source>
</evidence>
<sequence length="1125" mass="129146">MTSSSQSCNCDVFLSFRGEDTRKTFVDHLYSALADRKVHTYKDDEKLPRGESIRPSLFKAIKESQIAVIIFSKNYADSSWCLEELAYIMKCKNKRGLFVMPIFYDVVPSEVRKQQGEFGRGFGKQEVENVNKIESWRKALVDASEIAGWEPKNIANGHEAKVIKEIVDTISDKLFSVNSCVDEDLVGMSTRLQQLEDQLDIGSGGVLMVGIWGVGGGGKTTLASSLCMKISRHFQGHCIIDNIREESSKHGLKRLQEKFLSTLLKTEMKLQSVEEGKHMIRSRLNHSNVLILLDDVDDCKQLDTLVGSRNWFGSGSRVIITTRDEHLLRTHKVDLVCPVMLLSHDEAIMLFNKHAYNKSEPINHYDRLSLRVISYAAGLPLALKVLGSFLYDKNEKEWLSSLSRLKDIPEMEIVEMLKISYDGLKTVEKELFLDIACFFRGKSIKSTDDRSDDATEIFEACGYHPDIGIKVLRQKALITVVDGRFDMHDLVQEMGHYIVRGERPNNPETHSRVWKDEEIENLCLGDGIMANDKVEVIRHVHDFPPIAHLPLFFKIVSSMKKLRWLSLNLYRHDENAKGPNFLSNELQYIRWYYYPRTPFPDNFQPMKLVVLKLCHSLQKQLWKGYKHLPQLKVLQLQHMENLLSTPNFDGLPCLQKLTLYECEELKEIHQSLGKHTNLEDVDVSFCRKLRMFPTIVHMGKLETLEITYCHRSLEFPEIKSNMESLVNLYVGNMRVDALLSSIGDKCSNLISLNLIDCFYLKNKEVNFYGLKHLEEFKIHGSNRLKKKLDHVWISWLIDCYRSQLSKFLLRLVLPQLTHSLRKLDLHGCRLKDGEIPSDIGDLFNLQELDLGRNDFTRLDFSLSQLTRLKILTLTCCKWLVELPKLPSHIVILRADYCRSLTTLGDFYTNCKWLCQVSLSRGGVVIDGSRLLQSMRAMFEGNALRTHSMILNLEGLEIAKGFTPPLVRGSRCRLELPENWSNDFSGFLMCAVGAYEDSYWCHLINMEQVPMGNKSEEDVVWEASDNDKRTLVWYVSFASFRHTIWWNSGYTGVLFTLEHAGRSFSGFGVKLVERKSGIGLSDTLTTQEEYEFSNYAPNFNIVRDSQNVLKIAFPSKYEPGAELYAL</sequence>
<evidence type="ECO:0000256" key="2">
    <source>
        <dbReference type="ARBA" id="ARBA00022737"/>
    </source>
</evidence>
<evidence type="ECO:0000313" key="6">
    <source>
        <dbReference type="Proteomes" id="UP001408789"/>
    </source>
</evidence>
<evidence type="ECO:0000259" key="4">
    <source>
        <dbReference type="PROSITE" id="PS50104"/>
    </source>
</evidence>
<dbReference type="FunFam" id="3.40.50.10140:FF:000007">
    <property type="entry name" value="Disease resistance protein (TIR-NBS-LRR class)"/>
    <property type="match status" value="1"/>
</dbReference>
<dbReference type="PRINTS" id="PR00364">
    <property type="entry name" value="DISEASERSIST"/>
</dbReference>
<dbReference type="Proteomes" id="UP001408789">
    <property type="component" value="Unassembled WGS sequence"/>
</dbReference>
<evidence type="ECO:0000313" key="5">
    <source>
        <dbReference type="EMBL" id="KAK9049581.1"/>
    </source>
</evidence>
<dbReference type="Gene3D" id="1.10.8.430">
    <property type="entry name" value="Helical domain of apoptotic protease-activating factors"/>
    <property type="match status" value="1"/>
</dbReference>
<keyword evidence="3" id="KW-0520">NAD</keyword>
<dbReference type="Pfam" id="PF01582">
    <property type="entry name" value="TIR"/>
    <property type="match status" value="1"/>
</dbReference>
<dbReference type="GO" id="GO:0043531">
    <property type="term" value="F:ADP binding"/>
    <property type="evidence" value="ECO:0007669"/>
    <property type="project" value="InterPro"/>
</dbReference>
<dbReference type="InterPro" id="IPR002182">
    <property type="entry name" value="NB-ARC"/>
</dbReference>
<keyword evidence="1" id="KW-0433">Leucine-rich repeat</keyword>
<proteinExistence type="predicted"/>
<dbReference type="InterPro" id="IPR042197">
    <property type="entry name" value="Apaf_helical"/>
</dbReference>
<dbReference type="SUPFAM" id="SSF52058">
    <property type="entry name" value="L domain-like"/>
    <property type="match status" value="1"/>
</dbReference>
<dbReference type="InterPro" id="IPR044974">
    <property type="entry name" value="Disease_R_plants"/>
</dbReference>
<dbReference type="Gene3D" id="3.80.10.10">
    <property type="entry name" value="Ribonuclease Inhibitor"/>
    <property type="match status" value="3"/>
</dbReference>
<dbReference type="PANTHER" id="PTHR11017:SF340">
    <property type="entry name" value="NB-ARC-RELATED"/>
    <property type="match status" value="1"/>
</dbReference>
<dbReference type="InterPro" id="IPR027417">
    <property type="entry name" value="P-loop_NTPase"/>
</dbReference>
<dbReference type="GO" id="GO:0007165">
    <property type="term" value="P:signal transduction"/>
    <property type="evidence" value="ECO:0007669"/>
    <property type="project" value="InterPro"/>
</dbReference>
<comment type="caution">
    <text evidence="5">The sequence shown here is derived from an EMBL/GenBank/DDBJ whole genome shotgun (WGS) entry which is preliminary data.</text>
</comment>
<feature type="domain" description="TIR" evidence="4">
    <location>
        <begin position="8"/>
        <end position="174"/>
    </location>
</feature>
<dbReference type="Gene3D" id="3.40.50.10140">
    <property type="entry name" value="Toll/interleukin-1 receptor homology (TIR) domain"/>
    <property type="match status" value="1"/>
</dbReference>
<dbReference type="PANTHER" id="PTHR11017">
    <property type="entry name" value="LEUCINE-RICH REPEAT-CONTAINING PROTEIN"/>
    <property type="match status" value="1"/>
</dbReference>
<reference evidence="5 6" key="1">
    <citation type="submission" date="2024-04" db="EMBL/GenBank/DDBJ databases">
        <title>The reference genome of an endangered Asteraceae, Deinandra increscens subsp. villosa, native to the Central Coast of California.</title>
        <authorList>
            <person name="Guilliams M."/>
            <person name="Hasenstab-Lehman K."/>
            <person name="Meyer R."/>
            <person name="Mcevoy S."/>
        </authorList>
    </citation>
    <scope>NUCLEOTIDE SEQUENCE [LARGE SCALE GENOMIC DNA]</scope>
    <source>
        <tissue evidence="5">Leaf</tissue>
    </source>
</reference>
<dbReference type="InterPro" id="IPR035897">
    <property type="entry name" value="Toll_tir_struct_dom_sf"/>
</dbReference>
<protein>
    <recommendedName>
        <fullName evidence="4">TIR domain-containing protein</fullName>
    </recommendedName>
</protein>
<gene>
    <name evidence="5" type="ORF">SSX86_031450</name>
</gene>
<dbReference type="PROSITE" id="PS50104">
    <property type="entry name" value="TIR"/>
    <property type="match status" value="1"/>
</dbReference>
<dbReference type="AlphaFoldDB" id="A0AAP0C5I2"/>
<name>A0AAP0C5I2_9ASTR</name>
<dbReference type="Pfam" id="PF23282">
    <property type="entry name" value="WHD_ROQ1"/>
    <property type="match status" value="1"/>
</dbReference>
<dbReference type="SMART" id="SM00255">
    <property type="entry name" value="TIR"/>
    <property type="match status" value="1"/>
</dbReference>
<dbReference type="SUPFAM" id="SSF52540">
    <property type="entry name" value="P-loop containing nucleoside triphosphate hydrolases"/>
    <property type="match status" value="1"/>
</dbReference>